<dbReference type="AlphaFoldDB" id="A0A1G8BKC1"/>
<feature type="transmembrane region" description="Helical" evidence="6">
    <location>
        <begin position="104"/>
        <end position="126"/>
    </location>
</feature>
<feature type="transmembrane region" description="Helical" evidence="6">
    <location>
        <begin position="15"/>
        <end position="33"/>
    </location>
</feature>
<keyword evidence="8" id="KW-1185">Reference proteome</keyword>
<evidence type="ECO:0000313" key="8">
    <source>
        <dbReference type="Proteomes" id="UP000217076"/>
    </source>
</evidence>
<dbReference type="PANTHER" id="PTHR33529:SF2">
    <property type="entry name" value="LIPOPOLYSACCHARIDE EXPORT SYSTEM PERMEASE PROTEIN LPTG"/>
    <property type="match status" value="1"/>
</dbReference>
<name>A0A1G8BKC1_9PROT</name>
<evidence type="ECO:0000256" key="3">
    <source>
        <dbReference type="ARBA" id="ARBA00022692"/>
    </source>
</evidence>
<evidence type="ECO:0000256" key="6">
    <source>
        <dbReference type="SAM" id="Phobius"/>
    </source>
</evidence>
<feature type="transmembrane region" description="Helical" evidence="6">
    <location>
        <begin position="278"/>
        <end position="299"/>
    </location>
</feature>
<evidence type="ECO:0000256" key="1">
    <source>
        <dbReference type="ARBA" id="ARBA00004651"/>
    </source>
</evidence>
<feature type="transmembrane region" description="Helical" evidence="6">
    <location>
        <begin position="64"/>
        <end position="84"/>
    </location>
</feature>
<dbReference type="GO" id="GO:0055085">
    <property type="term" value="P:transmembrane transport"/>
    <property type="evidence" value="ECO:0007669"/>
    <property type="project" value="InterPro"/>
</dbReference>
<dbReference type="GO" id="GO:0015920">
    <property type="term" value="P:lipopolysaccharide transport"/>
    <property type="evidence" value="ECO:0007669"/>
    <property type="project" value="TreeGrafter"/>
</dbReference>
<evidence type="ECO:0000256" key="2">
    <source>
        <dbReference type="ARBA" id="ARBA00022475"/>
    </source>
</evidence>
<feature type="transmembrane region" description="Helical" evidence="6">
    <location>
        <begin position="311"/>
        <end position="329"/>
    </location>
</feature>
<keyword evidence="4 6" id="KW-1133">Transmembrane helix</keyword>
<proteinExistence type="predicted"/>
<accession>A0A1G8BKC1</accession>
<dbReference type="EMBL" id="FNCV01000006">
    <property type="protein sequence ID" value="SDH33655.1"/>
    <property type="molecule type" value="Genomic_DNA"/>
</dbReference>
<dbReference type="NCBIfam" id="TIGR04408">
    <property type="entry name" value="LptG_lptG"/>
    <property type="match status" value="1"/>
</dbReference>
<evidence type="ECO:0000313" key="7">
    <source>
        <dbReference type="EMBL" id="SDH33655.1"/>
    </source>
</evidence>
<feature type="transmembrane region" description="Helical" evidence="6">
    <location>
        <begin position="341"/>
        <end position="365"/>
    </location>
</feature>
<dbReference type="InterPro" id="IPR030923">
    <property type="entry name" value="LptG"/>
</dbReference>
<dbReference type="PANTHER" id="PTHR33529">
    <property type="entry name" value="SLR0882 PROTEIN-RELATED"/>
    <property type="match status" value="1"/>
</dbReference>
<dbReference type="Proteomes" id="UP000217076">
    <property type="component" value="Unassembled WGS sequence"/>
</dbReference>
<dbReference type="STRING" id="83401.SAMN05421742_10659"/>
<reference evidence="8" key="1">
    <citation type="submission" date="2016-10" db="EMBL/GenBank/DDBJ databases">
        <authorList>
            <person name="Varghese N."/>
            <person name="Submissions S."/>
        </authorList>
    </citation>
    <scope>NUCLEOTIDE SEQUENCE [LARGE SCALE GENOMIC DNA]</scope>
    <source>
        <strain evidence="8">930I</strain>
    </source>
</reference>
<protein>
    <submittedName>
        <fullName evidence="7">Lipopolysaccharide export system permease protein</fullName>
    </submittedName>
</protein>
<evidence type="ECO:0000256" key="4">
    <source>
        <dbReference type="ARBA" id="ARBA00022989"/>
    </source>
</evidence>
<keyword evidence="3 6" id="KW-0812">Transmembrane</keyword>
<keyword evidence="2" id="KW-1003">Cell membrane</keyword>
<dbReference type="OrthoDB" id="9798468at2"/>
<dbReference type="RefSeq" id="WP_092619323.1">
    <property type="nucleotide sequence ID" value="NZ_FNCV01000006.1"/>
</dbReference>
<dbReference type="InterPro" id="IPR005495">
    <property type="entry name" value="LptG/LptF_permease"/>
</dbReference>
<gene>
    <name evidence="7" type="ORF">SAMN05421742_10659</name>
</gene>
<organism evidence="7 8">
    <name type="scientific">Roseospirillum parvum</name>
    <dbReference type="NCBI Taxonomy" id="83401"/>
    <lineage>
        <taxon>Bacteria</taxon>
        <taxon>Pseudomonadati</taxon>
        <taxon>Pseudomonadota</taxon>
        <taxon>Alphaproteobacteria</taxon>
        <taxon>Rhodospirillales</taxon>
        <taxon>Rhodospirillaceae</taxon>
        <taxon>Roseospirillum</taxon>
    </lineage>
</organism>
<keyword evidence="5 6" id="KW-0472">Membrane</keyword>
<sequence>MRLSSTMAVYIGRHFLFSLFATLLVIMGLILLFDTVELMRRAAARPDTGLDVLLGMALLKLPNMLHKVLPFGVMIAALVVLWRLSRSHELTVLRAAGVSAWQFLVPPLVLALLVGVVDITAVNPLAATMYRSYERMEDTFVRRQGGTLSLPAGGGLWLREADGDGHTVVHAAHVRQEAFQLAMREVTIFELDDKDRFERRIEARLGTLDDGLIRLEQAWVLTPGQPAEQFERLELSTTLTLAKVQENFASPETLSFWELPDFIRFYEASGFSAQQHRVYWHGLIASPMLLCALVLVAAGFALNVNQRTGNWLLRMVLALGTGFLVYFFSEVTFALGLSETLPLALAAWSPALVTALFGMTLLFHLEDG</sequence>
<comment type="subcellular location">
    <subcellularLocation>
        <location evidence="1">Cell membrane</location>
        <topology evidence="1">Multi-pass membrane protein</topology>
    </subcellularLocation>
</comment>
<evidence type="ECO:0000256" key="5">
    <source>
        <dbReference type="ARBA" id="ARBA00023136"/>
    </source>
</evidence>
<dbReference type="GO" id="GO:0043190">
    <property type="term" value="C:ATP-binding cassette (ABC) transporter complex"/>
    <property type="evidence" value="ECO:0007669"/>
    <property type="project" value="InterPro"/>
</dbReference>
<dbReference type="Pfam" id="PF03739">
    <property type="entry name" value="LptF_LptG"/>
    <property type="match status" value="1"/>
</dbReference>